<keyword evidence="2" id="KW-1185">Reference proteome</keyword>
<organism evidence="1 2">
    <name type="scientific">Suillus luteus UH-Slu-Lm8-n1</name>
    <dbReference type="NCBI Taxonomy" id="930992"/>
    <lineage>
        <taxon>Eukaryota</taxon>
        <taxon>Fungi</taxon>
        <taxon>Dikarya</taxon>
        <taxon>Basidiomycota</taxon>
        <taxon>Agaricomycotina</taxon>
        <taxon>Agaricomycetes</taxon>
        <taxon>Agaricomycetidae</taxon>
        <taxon>Boletales</taxon>
        <taxon>Suillineae</taxon>
        <taxon>Suillaceae</taxon>
        <taxon>Suillus</taxon>
    </lineage>
</organism>
<reference evidence="1 2" key="1">
    <citation type="submission" date="2014-04" db="EMBL/GenBank/DDBJ databases">
        <authorList>
            <consortium name="DOE Joint Genome Institute"/>
            <person name="Kuo A."/>
            <person name="Ruytinx J."/>
            <person name="Rineau F."/>
            <person name="Colpaert J."/>
            <person name="Kohler A."/>
            <person name="Nagy L.G."/>
            <person name="Floudas D."/>
            <person name="Copeland A."/>
            <person name="Barry K.W."/>
            <person name="Cichocki N."/>
            <person name="Veneault-Fourrey C."/>
            <person name="LaButti K."/>
            <person name="Lindquist E.A."/>
            <person name="Lipzen A."/>
            <person name="Lundell T."/>
            <person name="Morin E."/>
            <person name="Murat C."/>
            <person name="Sun H."/>
            <person name="Tunlid A."/>
            <person name="Henrissat B."/>
            <person name="Grigoriev I.V."/>
            <person name="Hibbett D.S."/>
            <person name="Martin F."/>
            <person name="Nordberg H.P."/>
            <person name="Cantor M.N."/>
            <person name="Hua S.X."/>
        </authorList>
    </citation>
    <scope>NUCLEOTIDE SEQUENCE [LARGE SCALE GENOMIC DNA]</scope>
    <source>
        <strain evidence="1 2">UH-Slu-Lm8-n1</strain>
    </source>
</reference>
<dbReference type="OrthoDB" id="10499185at2759"/>
<dbReference type="HOGENOM" id="CLU_2559845_0_0_1"/>
<dbReference type="Proteomes" id="UP000054485">
    <property type="component" value="Unassembled WGS sequence"/>
</dbReference>
<reference evidence="2" key="2">
    <citation type="submission" date="2015-01" db="EMBL/GenBank/DDBJ databases">
        <title>Evolutionary Origins and Diversification of the Mycorrhizal Mutualists.</title>
        <authorList>
            <consortium name="DOE Joint Genome Institute"/>
            <consortium name="Mycorrhizal Genomics Consortium"/>
            <person name="Kohler A."/>
            <person name="Kuo A."/>
            <person name="Nagy L.G."/>
            <person name="Floudas D."/>
            <person name="Copeland A."/>
            <person name="Barry K.W."/>
            <person name="Cichocki N."/>
            <person name="Veneault-Fourrey C."/>
            <person name="LaButti K."/>
            <person name="Lindquist E.A."/>
            <person name="Lipzen A."/>
            <person name="Lundell T."/>
            <person name="Morin E."/>
            <person name="Murat C."/>
            <person name="Riley R."/>
            <person name="Ohm R."/>
            <person name="Sun H."/>
            <person name="Tunlid A."/>
            <person name="Henrissat B."/>
            <person name="Grigoriev I.V."/>
            <person name="Hibbett D.S."/>
            <person name="Martin F."/>
        </authorList>
    </citation>
    <scope>NUCLEOTIDE SEQUENCE [LARGE SCALE GENOMIC DNA]</scope>
    <source>
        <strain evidence="2">UH-Slu-Lm8-n1</strain>
    </source>
</reference>
<dbReference type="EMBL" id="KN835575">
    <property type="protein sequence ID" value="KIK35946.1"/>
    <property type="molecule type" value="Genomic_DNA"/>
</dbReference>
<sequence length="82" mass="9064">MQCRGKSDCKRICEANLATRYSPPQVELQSGSETQYGLAANLGRGHAKESMNYPNNSEANSSVDRILDFDNEQIVSLQISNI</sequence>
<accession>A0A0D0A2M5</accession>
<protein>
    <submittedName>
        <fullName evidence="1">Uncharacterized protein</fullName>
    </submittedName>
</protein>
<gene>
    <name evidence="1" type="ORF">CY34DRAFT_811740</name>
</gene>
<evidence type="ECO:0000313" key="2">
    <source>
        <dbReference type="Proteomes" id="UP000054485"/>
    </source>
</evidence>
<proteinExistence type="predicted"/>
<name>A0A0D0A2M5_9AGAM</name>
<dbReference type="InParanoid" id="A0A0D0A2M5"/>
<evidence type="ECO:0000313" key="1">
    <source>
        <dbReference type="EMBL" id="KIK35946.1"/>
    </source>
</evidence>
<dbReference type="AlphaFoldDB" id="A0A0D0A2M5"/>